<evidence type="ECO:0000313" key="3">
    <source>
        <dbReference type="Proteomes" id="UP001501004"/>
    </source>
</evidence>
<dbReference type="InterPro" id="IPR011051">
    <property type="entry name" value="RmlC_Cupin_sf"/>
</dbReference>
<feature type="domain" description="Cupin type-2" evidence="1">
    <location>
        <begin position="34"/>
        <end position="102"/>
    </location>
</feature>
<dbReference type="InterPro" id="IPR014710">
    <property type="entry name" value="RmlC-like_jellyroll"/>
</dbReference>
<keyword evidence="3" id="KW-1185">Reference proteome</keyword>
<dbReference type="Gene3D" id="2.60.120.10">
    <property type="entry name" value="Jelly Rolls"/>
    <property type="match status" value="1"/>
</dbReference>
<dbReference type="Proteomes" id="UP001501004">
    <property type="component" value="Unassembled WGS sequence"/>
</dbReference>
<proteinExistence type="predicted"/>
<evidence type="ECO:0000259" key="1">
    <source>
        <dbReference type="Pfam" id="PF07883"/>
    </source>
</evidence>
<comment type="caution">
    <text evidence="2">The sequence shown here is derived from an EMBL/GenBank/DDBJ whole genome shotgun (WGS) entry which is preliminary data.</text>
</comment>
<gene>
    <name evidence="2" type="ORF">GCM10022239_07910</name>
</gene>
<reference evidence="3" key="1">
    <citation type="journal article" date="2019" name="Int. J. Syst. Evol. Microbiol.">
        <title>The Global Catalogue of Microorganisms (GCM) 10K type strain sequencing project: providing services to taxonomists for standard genome sequencing and annotation.</title>
        <authorList>
            <consortium name="The Broad Institute Genomics Platform"/>
            <consortium name="The Broad Institute Genome Sequencing Center for Infectious Disease"/>
            <person name="Wu L."/>
            <person name="Ma J."/>
        </authorList>
    </citation>
    <scope>NUCLEOTIDE SEQUENCE [LARGE SCALE GENOMIC DNA]</scope>
    <source>
        <strain evidence="3">JCM 16949</strain>
    </source>
</reference>
<evidence type="ECO:0000313" key="2">
    <source>
        <dbReference type="EMBL" id="GAA3734210.1"/>
    </source>
</evidence>
<organism evidence="2 3">
    <name type="scientific">Leifsonella bigeumensis</name>
    <dbReference type="NCBI Taxonomy" id="433643"/>
    <lineage>
        <taxon>Bacteria</taxon>
        <taxon>Bacillati</taxon>
        <taxon>Actinomycetota</taxon>
        <taxon>Actinomycetes</taxon>
        <taxon>Micrococcales</taxon>
        <taxon>Microbacteriaceae</taxon>
        <taxon>Leifsonella</taxon>
    </lineage>
</organism>
<sequence>MSGPITDQEILVGTLPTTFRVLADHVGGAFSIVEQTVAPGVLVWPHVHTDHDQVAIVISGELGVRVGDREWTAGPGDIAVRPRHIPHTVWNAGSEPARFLEISAPGDFEEYFQRFSELDADDTAGRSGLQAAFGVSGVPHWVEELSTRYAVEL</sequence>
<dbReference type="PANTHER" id="PTHR36440:SF1">
    <property type="entry name" value="PUTATIVE (AFU_ORTHOLOGUE AFUA_8G07350)-RELATED"/>
    <property type="match status" value="1"/>
</dbReference>
<accession>A0ABP7F9I7</accession>
<dbReference type="PANTHER" id="PTHR36440">
    <property type="entry name" value="PUTATIVE (AFU_ORTHOLOGUE AFUA_8G07350)-RELATED"/>
    <property type="match status" value="1"/>
</dbReference>
<dbReference type="EMBL" id="BAABAE010000002">
    <property type="protein sequence ID" value="GAA3734210.1"/>
    <property type="molecule type" value="Genomic_DNA"/>
</dbReference>
<name>A0ABP7F9I7_9MICO</name>
<dbReference type="InterPro" id="IPR013096">
    <property type="entry name" value="Cupin_2"/>
</dbReference>
<dbReference type="Pfam" id="PF07883">
    <property type="entry name" value="Cupin_2"/>
    <property type="match status" value="1"/>
</dbReference>
<dbReference type="InterPro" id="IPR053146">
    <property type="entry name" value="QDO-like"/>
</dbReference>
<protein>
    <submittedName>
        <fullName evidence="2">Cupin domain-containing protein</fullName>
    </submittedName>
</protein>
<dbReference type="RefSeq" id="WP_344753931.1">
    <property type="nucleotide sequence ID" value="NZ_BAABAE010000002.1"/>
</dbReference>
<dbReference type="SUPFAM" id="SSF51182">
    <property type="entry name" value="RmlC-like cupins"/>
    <property type="match status" value="1"/>
</dbReference>